<protein>
    <submittedName>
        <fullName evidence="1">Uncharacterized protein</fullName>
    </submittedName>
</protein>
<dbReference type="AlphaFoldDB" id="A0A419A2V1"/>
<dbReference type="Proteomes" id="UP000285530">
    <property type="component" value="Unassembled WGS sequence"/>
</dbReference>
<dbReference type="EMBL" id="QZEV01000001">
    <property type="protein sequence ID" value="RJL07515.1"/>
    <property type="molecule type" value="Genomic_DNA"/>
</dbReference>
<keyword evidence="2" id="KW-1185">Reference proteome</keyword>
<proteinExistence type="predicted"/>
<dbReference type="RefSeq" id="WP_119884587.1">
    <property type="nucleotide sequence ID" value="NZ_CP067169.1"/>
</dbReference>
<comment type="caution">
    <text evidence="1">The sequence shown here is derived from an EMBL/GenBank/DDBJ whole genome shotgun (WGS) entry which is preliminary data.</text>
</comment>
<sequence length="358" mass="38251">MHKGDQMPSFFLSANRQSVQEDPYIFQMRNGNILGFWSDLHPDPGVGGTFGVYARPWRGDLGAAGVADSRVNNLTDDVQGSPFGTALNYGGFSVVFQSKGPSAVNGQDDPYYDTYIKFYAADGTERGPARQITPNTSDDHLAAGIVALANGQTITLVARYESGGDYDLLAFRHDASGRQIGGPRRLVDDADAFVSPLSGADYINPSIAASAGGNYAVSWHERTSFGGGEGYGVWTQVFRPDGTAVAPAQLIAPNLGGRNTLDQSDSQIAGRSVGGYALAWERDEVPYEPETDVYLRMLDGAGRAIGQTVMVNSDRRSGEQELHDVVDLGAGRTLVTCINQIPDAIDDIYDGGVLLGRV</sequence>
<reference evidence="1 2" key="1">
    <citation type="submission" date="2018-09" db="EMBL/GenBank/DDBJ databases">
        <title>Paracoccus onubensis nov. sp. a moderate halophilic bacterium isolated from Gruta de las Maravillas (Aracena, Spain).</title>
        <authorList>
            <person name="Jurado V."/>
            <person name="Gutierrez-Patricio S."/>
            <person name="Gonzalez-Pimentel J.L."/>
            <person name="Laiz L."/>
            <person name="Saiz-Jimenez C."/>
        </authorList>
    </citation>
    <scope>NUCLEOTIDE SEQUENCE [LARGE SCALE GENOMIC DNA]</scope>
    <source>
        <strain evidence="1 2">DSM 19484</strain>
    </source>
</reference>
<organism evidence="1 2">
    <name type="scientific">Paracoccus aestuarii</name>
    <dbReference type="NCBI Taxonomy" id="453842"/>
    <lineage>
        <taxon>Bacteria</taxon>
        <taxon>Pseudomonadati</taxon>
        <taxon>Pseudomonadota</taxon>
        <taxon>Alphaproteobacteria</taxon>
        <taxon>Rhodobacterales</taxon>
        <taxon>Paracoccaceae</taxon>
        <taxon>Paracoccus</taxon>
    </lineage>
</organism>
<evidence type="ECO:0000313" key="1">
    <source>
        <dbReference type="EMBL" id="RJL07515.1"/>
    </source>
</evidence>
<evidence type="ECO:0000313" key="2">
    <source>
        <dbReference type="Proteomes" id="UP000285530"/>
    </source>
</evidence>
<gene>
    <name evidence="1" type="ORF">D3P06_00115</name>
</gene>
<name>A0A419A2V1_9RHOB</name>
<accession>A0A419A2V1</accession>